<evidence type="ECO:0000313" key="1">
    <source>
        <dbReference type="EMBL" id="CAG8578979.1"/>
    </source>
</evidence>
<organism evidence="1 2">
    <name type="scientific">Dentiscutata heterogama</name>
    <dbReference type="NCBI Taxonomy" id="1316150"/>
    <lineage>
        <taxon>Eukaryota</taxon>
        <taxon>Fungi</taxon>
        <taxon>Fungi incertae sedis</taxon>
        <taxon>Mucoromycota</taxon>
        <taxon>Glomeromycotina</taxon>
        <taxon>Glomeromycetes</taxon>
        <taxon>Diversisporales</taxon>
        <taxon>Gigasporaceae</taxon>
        <taxon>Dentiscutata</taxon>
    </lineage>
</organism>
<sequence length="199" mass="22537">MAKHLILIIILFINFVLVSSEEANTTIYKSNDPEILNPSKEGVEHIFDLMIVILLYLVAEKIPLGIAAAILNLIFQVFVCEITELSGLKKRVEVLESKEFSSSQERVKASEPNESKESNSSQNKKPGQRNCKEFFVDLHDKMTNRRMMIKVVGICSHFLFCTIAAPDSLWIKVYLSCVAIYVTITEKLDEKLILLLGED</sequence>
<protein>
    <submittedName>
        <fullName evidence="1">14034_t:CDS:1</fullName>
    </submittedName>
</protein>
<keyword evidence="2" id="KW-1185">Reference proteome</keyword>
<evidence type="ECO:0000313" key="2">
    <source>
        <dbReference type="Proteomes" id="UP000789702"/>
    </source>
</evidence>
<proteinExistence type="predicted"/>
<accession>A0ACA9MBV2</accession>
<gene>
    <name evidence="1" type="ORF">DHETER_LOCUS6385</name>
</gene>
<comment type="caution">
    <text evidence="1">The sequence shown here is derived from an EMBL/GenBank/DDBJ whole genome shotgun (WGS) entry which is preliminary data.</text>
</comment>
<reference evidence="1" key="1">
    <citation type="submission" date="2021-06" db="EMBL/GenBank/DDBJ databases">
        <authorList>
            <person name="Kallberg Y."/>
            <person name="Tangrot J."/>
            <person name="Rosling A."/>
        </authorList>
    </citation>
    <scope>NUCLEOTIDE SEQUENCE</scope>
    <source>
        <strain evidence="1">IL203A</strain>
    </source>
</reference>
<name>A0ACA9MBV2_9GLOM</name>
<dbReference type="Proteomes" id="UP000789702">
    <property type="component" value="Unassembled WGS sequence"/>
</dbReference>
<dbReference type="EMBL" id="CAJVPU010007984">
    <property type="protein sequence ID" value="CAG8578979.1"/>
    <property type="molecule type" value="Genomic_DNA"/>
</dbReference>